<evidence type="ECO:0000256" key="1">
    <source>
        <dbReference type="SAM" id="Phobius"/>
    </source>
</evidence>
<gene>
    <name evidence="2" type="ORF">FFLO_03300</name>
</gene>
<accession>A0A8K0NTA3</accession>
<dbReference type="AlphaFoldDB" id="A0A8K0NTA3"/>
<reference evidence="2" key="1">
    <citation type="submission" date="2020-04" db="EMBL/GenBank/DDBJ databases">
        <title>Analysis of mating type loci in Filobasidium floriforme.</title>
        <authorList>
            <person name="Nowrousian M."/>
        </authorList>
    </citation>
    <scope>NUCLEOTIDE SEQUENCE</scope>
    <source>
        <strain evidence="2">CBS 6242</strain>
    </source>
</reference>
<feature type="transmembrane region" description="Helical" evidence="1">
    <location>
        <begin position="17"/>
        <end position="47"/>
    </location>
</feature>
<sequence>MPGIKAINKRLQYGPHVLLLFLTVFTIFILLILITFSSPFITTIYFLRAGVVNFGAFGYNSPGFRSEDVLGYEYGLQVLNPLTNAMILWGIATAFALFALISIIPLLWVHDSAALHAVANNTFFTYSSQILTLIVFLIWPMSILGWSIAQRSFNLSDPDVNATLGPAIWMGLAAWILVGVMQAIGWPADVGEGQGDGYYHYRQTTREVTRPRV</sequence>
<dbReference type="GO" id="GO:0005886">
    <property type="term" value="C:plasma membrane"/>
    <property type="evidence" value="ECO:0007669"/>
    <property type="project" value="TreeGrafter"/>
</dbReference>
<dbReference type="GO" id="GO:0035838">
    <property type="term" value="C:growing cell tip"/>
    <property type="evidence" value="ECO:0007669"/>
    <property type="project" value="TreeGrafter"/>
</dbReference>
<evidence type="ECO:0000313" key="3">
    <source>
        <dbReference type="Proteomes" id="UP000812966"/>
    </source>
</evidence>
<comment type="caution">
    <text evidence="2">The sequence shown here is derived from an EMBL/GenBank/DDBJ whole genome shotgun (WGS) entry which is preliminary data.</text>
</comment>
<feature type="transmembrane region" description="Helical" evidence="1">
    <location>
        <begin position="130"/>
        <end position="148"/>
    </location>
</feature>
<dbReference type="Proteomes" id="UP000812966">
    <property type="component" value="Unassembled WGS sequence"/>
</dbReference>
<dbReference type="PANTHER" id="PTHR28013">
    <property type="entry name" value="PROTEIN DCV1-RELATED"/>
    <property type="match status" value="1"/>
</dbReference>
<feature type="transmembrane region" description="Helical" evidence="1">
    <location>
        <begin position="86"/>
        <end position="109"/>
    </location>
</feature>
<protein>
    <submittedName>
        <fullName evidence="2">Uncharacterized protein</fullName>
    </submittedName>
</protein>
<keyword evidence="3" id="KW-1185">Reference proteome</keyword>
<keyword evidence="1" id="KW-1133">Transmembrane helix</keyword>
<feature type="transmembrane region" description="Helical" evidence="1">
    <location>
        <begin position="168"/>
        <end position="186"/>
    </location>
</feature>
<keyword evidence="1" id="KW-0812">Transmembrane</keyword>
<organism evidence="2 3">
    <name type="scientific">Filobasidium floriforme</name>
    <dbReference type="NCBI Taxonomy" id="5210"/>
    <lineage>
        <taxon>Eukaryota</taxon>
        <taxon>Fungi</taxon>
        <taxon>Dikarya</taxon>
        <taxon>Basidiomycota</taxon>
        <taxon>Agaricomycotina</taxon>
        <taxon>Tremellomycetes</taxon>
        <taxon>Filobasidiales</taxon>
        <taxon>Filobasidiaceae</taxon>
        <taxon>Filobasidium</taxon>
    </lineage>
</organism>
<dbReference type="PANTHER" id="PTHR28013:SF4">
    <property type="entry name" value="MARVEL DOMAIN-CONTAINING PROTEIN"/>
    <property type="match status" value="1"/>
</dbReference>
<keyword evidence="1" id="KW-0472">Membrane</keyword>
<proteinExistence type="predicted"/>
<dbReference type="OrthoDB" id="2589196at2759"/>
<dbReference type="InterPro" id="IPR051380">
    <property type="entry name" value="pH-response_reg_palI/RIM9"/>
</dbReference>
<name>A0A8K0NTA3_9TREE</name>
<dbReference type="EMBL" id="JABELV010000059">
    <property type="protein sequence ID" value="KAG7544339.1"/>
    <property type="molecule type" value="Genomic_DNA"/>
</dbReference>
<dbReference type="GO" id="GO:0032153">
    <property type="term" value="C:cell division site"/>
    <property type="evidence" value="ECO:0007669"/>
    <property type="project" value="TreeGrafter"/>
</dbReference>
<evidence type="ECO:0000313" key="2">
    <source>
        <dbReference type="EMBL" id="KAG7544339.1"/>
    </source>
</evidence>